<dbReference type="SMART" id="SM00355">
    <property type="entry name" value="ZnF_C2H2"/>
    <property type="match status" value="2"/>
</dbReference>
<dbReference type="Proteomes" id="UP001381693">
    <property type="component" value="Unassembled WGS sequence"/>
</dbReference>
<accession>A0AAN8W957</accession>
<name>A0AAN8W957_HALRR</name>
<dbReference type="PROSITE" id="PS50157">
    <property type="entry name" value="ZINC_FINGER_C2H2_2"/>
    <property type="match status" value="1"/>
</dbReference>
<dbReference type="EMBL" id="JAXCGZ010023379">
    <property type="protein sequence ID" value="KAK7012928.1"/>
    <property type="molecule type" value="Genomic_DNA"/>
</dbReference>
<gene>
    <name evidence="3" type="ORF">SK128_010585</name>
</gene>
<evidence type="ECO:0000313" key="4">
    <source>
        <dbReference type="Proteomes" id="UP001381693"/>
    </source>
</evidence>
<proteinExistence type="predicted"/>
<keyword evidence="1" id="KW-0479">Metal-binding</keyword>
<keyword evidence="1" id="KW-0862">Zinc</keyword>
<dbReference type="SUPFAM" id="SSF57667">
    <property type="entry name" value="beta-beta-alpha zinc fingers"/>
    <property type="match status" value="1"/>
</dbReference>
<evidence type="ECO:0000313" key="3">
    <source>
        <dbReference type="EMBL" id="KAK7012928.1"/>
    </source>
</evidence>
<evidence type="ECO:0000256" key="1">
    <source>
        <dbReference type="PROSITE-ProRule" id="PRU00042"/>
    </source>
</evidence>
<reference evidence="3 4" key="1">
    <citation type="submission" date="2023-11" db="EMBL/GenBank/DDBJ databases">
        <title>Halocaridina rubra genome assembly.</title>
        <authorList>
            <person name="Smith C."/>
        </authorList>
    </citation>
    <scope>NUCLEOTIDE SEQUENCE [LARGE SCALE GENOMIC DNA]</scope>
    <source>
        <strain evidence="3">EP-1</strain>
        <tissue evidence="3">Whole</tissue>
    </source>
</reference>
<sequence>MRAKLQPEPRFAVAQPAPPLYKLPIPPPPPPQGPTAGLLACYLCHEKFLDLEHLSGHLYNVHKQQLTHPTCQPFSCGLCDAKFNTHSQLMIHSQHHCSTSGIVGLKSS</sequence>
<comment type="caution">
    <text evidence="3">The sequence shown here is derived from an EMBL/GenBank/DDBJ whole genome shotgun (WGS) entry which is preliminary data.</text>
</comment>
<dbReference type="PROSITE" id="PS00028">
    <property type="entry name" value="ZINC_FINGER_C2H2_1"/>
    <property type="match status" value="2"/>
</dbReference>
<organism evidence="3 4">
    <name type="scientific">Halocaridina rubra</name>
    <name type="common">Hawaiian red shrimp</name>
    <dbReference type="NCBI Taxonomy" id="373956"/>
    <lineage>
        <taxon>Eukaryota</taxon>
        <taxon>Metazoa</taxon>
        <taxon>Ecdysozoa</taxon>
        <taxon>Arthropoda</taxon>
        <taxon>Crustacea</taxon>
        <taxon>Multicrustacea</taxon>
        <taxon>Malacostraca</taxon>
        <taxon>Eumalacostraca</taxon>
        <taxon>Eucarida</taxon>
        <taxon>Decapoda</taxon>
        <taxon>Pleocyemata</taxon>
        <taxon>Caridea</taxon>
        <taxon>Atyoidea</taxon>
        <taxon>Atyidae</taxon>
        <taxon>Halocaridina</taxon>
    </lineage>
</organism>
<feature type="domain" description="C2H2-type" evidence="2">
    <location>
        <begin position="74"/>
        <end position="101"/>
    </location>
</feature>
<dbReference type="GO" id="GO:0008270">
    <property type="term" value="F:zinc ion binding"/>
    <property type="evidence" value="ECO:0007669"/>
    <property type="project" value="UniProtKB-KW"/>
</dbReference>
<dbReference type="AlphaFoldDB" id="A0AAN8W957"/>
<dbReference type="Gene3D" id="3.30.160.60">
    <property type="entry name" value="Classic Zinc Finger"/>
    <property type="match status" value="1"/>
</dbReference>
<keyword evidence="4" id="KW-1185">Reference proteome</keyword>
<keyword evidence="1" id="KW-0863">Zinc-finger</keyword>
<protein>
    <recommendedName>
        <fullName evidence="2">C2H2-type domain-containing protein</fullName>
    </recommendedName>
</protein>
<evidence type="ECO:0000259" key="2">
    <source>
        <dbReference type="PROSITE" id="PS50157"/>
    </source>
</evidence>
<dbReference type="InterPro" id="IPR036236">
    <property type="entry name" value="Znf_C2H2_sf"/>
</dbReference>
<dbReference type="InterPro" id="IPR013087">
    <property type="entry name" value="Znf_C2H2_type"/>
</dbReference>